<dbReference type="EMBL" id="FP929033">
    <property type="protein sequence ID" value="CBK68792.1"/>
    <property type="molecule type" value="Genomic_DNA"/>
</dbReference>
<dbReference type="InterPro" id="IPR050330">
    <property type="entry name" value="Bact_OuterMem_StrucFunc"/>
</dbReference>
<evidence type="ECO:0000313" key="4">
    <source>
        <dbReference type="EMBL" id="CBK68792.1"/>
    </source>
</evidence>
<evidence type="ECO:0000256" key="1">
    <source>
        <dbReference type="PROSITE-ProRule" id="PRU00473"/>
    </source>
</evidence>
<feature type="chain" id="PRO_5003082915" evidence="2">
    <location>
        <begin position="21"/>
        <end position="400"/>
    </location>
</feature>
<dbReference type="RefSeq" id="WP_015532630.1">
    <property type="nucleotide sequence ID" value="NC_021017.1"/>
</dbReference>
<gene>
    <name evidence="4" type="ORF">BXY_38420</name>
</gene>
<keyword evidence="1" id="KW-0472">Membrane</keyword>
<dbReference type="GO" id="GO:0016020">
    <property type="term" value="C:membrane"/>
    <property type="evidence" value="ECO:0007669"/>
    <property type="project" value="UniProtKB-UniRule"/>
</dbReference>
<dbReference type="PROSITE" id="PS51123">
    <property type="entry name" value="OMPA_2"/>
    <property type="match status" value="1"/>
</dbReference>
<dbReference type="Gene3D" id="2.40.160.20">
    <property type="match status" value="1"/>
</dbReference>
<reference evidence="4 5" key="1">
    <citation type="submission" date="2010-03" db="EMBL/GenBank/DDBJ databases">
        <title>The genome sequence of Bacteriodes xylanisolvens XB1A.</title>
        <authorList>
            <consortium name="metaHIT consortium -- http://www.metahit.eu/"/>
            <person name="Pajon A."/>
            <person name="Turner K."/>
            <person name="Parkhill J."/>
            <person name="Bernalier A."/>
        </authorList>
    </citation>
    <scope>NUCLEOTIDE SEQUENCE [LARGE SCALE GENOMIC DNA]</scope>
    <source>
        <strain evidence="4 5">XB1A</strain>
    </source>
</reference>
<dbReference type="Gene3D" id="3.30.1330.60">
    <property type="entry name" value="OmpA-like domain"/>
    <property type="match status" value="1"/>
</dbReference>
<dbReference type="PANTHER" id="PTHR30329:SF21">
    <property type="entry name" value="LIPOPROTEIN YIAD-RELATED"/>
    <property type="match status" value="1"/>
</dbReference>
<name>D6D2Z0_9BACE</name>
<dbReference type="PANTHER" id="PTHR30329">
    <property type="entry name" value="STATOR ELEMENT OF FLAGELLAR MOTOR COMPLEX"/>
    <property type="match status" value="1"/>
</dbReference>
<protein>
    <submittedName>
        <fullName evidence="4">Outer membrane protein and related peptidoglycan-associated (Lipo)proteins</fullName>
    </submittedName>
</protein>
<dbReference type="InterPro" id="IPR006665">
    <property type="entry name" value="OmpA-like"/>
</dbReference>
<dbReference type="KEGG" id="bxy:BXY_38420"/>
<dbReference type="Pfam" id="PF00691">
    <property type="entry name" value="OmpA"/>
    <property type="match status" value="1"/>
</dbReference>
<dbReference type="SUPFAM" id="SSF56925">
    <property type="entry name" value="OMPA-like"/>
    <property type="match status" value="1"/>
</dbReference>
<dbReference type="PATRIC" id="fig|657309.4.peg.2802"/>
<evidence type="ECO:0000256" key="2">
    <source>
        <dbReference type="SAM" id="SignalP"/>
    </source>
</evidence>
<dbReference type="AlphaFoldDB" id="D6D2Z0"/>
<proteinExistence type="predicted"/>
<dbReference type="SUPFAM" id="SSF103088">
    <property type="entry name" value="OmpA-like"/>
    <property type="match status" value="1"/>
</dbReference>
<dbReference type="InterPro" id="IPR011250">
    <property type="entry name" value="OMP/PagP_B-barrel"/>
</dbReference>
<feature type="domain" description="OmpA-like" evidence="3">
    <location>
        <begin position="287"/>
        <end position="400"/>
    </location>
</feature>
<dbReference type="InterPro" id="IPR036737">
    <property type="entry name" value="OmpA-like_sf"/>
</dbReference>
<keyword evidence="2" id="KW-0732">Signal</keyword>
<accession>D6D2Z0</accession>
<dbReference type="CDD" id="cd07185">
    <property type="entry name" value="OmpA_C-like"/>
    <property type="match status" value="1"/>
</dbReference>
<evidence type="ECO:0000259" key="3">
    <source>
        <dbReference type="PROSITE" id="PS51123"/>
    </source>
</evidence>
<dbReference type="HOGENOM" id="CLU_058370_1_0_10"/>
<organism evidence="4 5">
    <name type="scientific">Bacteroides xylanisolvens XB1A</name>
    <dbReference type="NCBI Taxonomy" id="657309"/>
    <lineage>
        <taxon>Bacteria</taxon>
        <taxon>Pseudomonadati</taxon>
        <taxon>Bacteroidota</taxon>
        <taxon>Bacteroidia</taxon>
        <taxon>Bacteroidales</taxon>
        <taxon>Bacteroidaceae</taxon>
        <taxon>Bacteroides</taxon>
    </lineage>
</organism>
<dbReference type="Proteomes" id="UP000008795">
    <property type="component" value="Chromosome"/>
</dbReference>
<sequence length="400" mass="44632">MTKKIFLTALCAVALCPAFAQTSDTEEKVEYSTDKYKVETNRFWDNWFISVGAGGQVYFGDHDKQIDFGDRIAPALDIAIGKWFTPGIGVRFMYSGLKSKGATRDDWECDITHGTGKHVPGWAGVPGDDLQYSKYKMGNLHADVLFNVLNLFGGYNENRKWDLSPYAGLGWARVYDSPSSKEVSANLGILTSWHFCDALALNLDVRGMFVNDRFDGEGGGRFGEGNLSATIGLTYKFKQRGWDRSKTVYRYNYGDLESMRRKLNDMSVENDRLKKALADGDRQKAQTIVKKIAAANLVTFKINKTKLSNEARADLGLLAEIIKSGDPETVYTITGYADAGTGSSKGNERLSKERAENVYNCLVKEFGVSEKQLRIDYKGGVDNMFYNDPRLSRAVITRGE</sequence>
<dbReference type="eggNOG" id="COG2885">
    <property type="taxonomic scope" value="Bacteria"/>
</dbReference>
<feature type="signal peptide" evidence="2">
    <location>
        <begin position="1"/>
        <end position="20"/>
    </location>
</feature>
<reference evidence="4 5" key="2">
    <citation type="submission" date="2010-03" db="EMBL/GenBank/DDBJ databases">
        <authorList>
            <person name="Pajon A."/>
        </authorList>
    </citation>
    <scope>NUCLEOTIDE SEQUENCE [LARGE SCALE GENOMIC DNA]</scope>
    <source>
        <strain evidence="4 5">XB1A</strain>
    </source>
</reference>
<evidence type="ECO:0000313" key="5">
    <source>
        <dbReference type="Proteomes" id="UP000008795"/>
    </source>
</evidence>